<protein>
    <submittedName>
        <fullName evidence="1">Glycosyltransferase</fullName>
    </submittedName>
</protein>
<keyword evidence="1" id="KW-0808">Transferase</keyword>
<comment type="caution">
    <text evidence="1">The sequence shown here is derived from an EMBL/GenBank/DDBJ whole genome shotgun (WGS) entry which is preliminary data.</text>
</comment>
<accession>A0A3N7K604</accession>
<gene>
    <name evidence="1" type="ORF">DZC73_04740</name>
</gene>
<sequence>MSDRPLRINIIGLDNGAGLSVDARLLQSLLADAGFEVSWFKGVRPAKWKMRLGRLAPLRWLVGRYDLNLFLERMHPGWYPFARLNVLVPNPEWFREDLHAHLPGLDVVLCKTQDAQRAFQALGCRTQWIGFTAEDRGNGQLAAESGRLEALHVAGRSEHKGTRAVIDAWARHPEWPRLTVVQRVLDEGTPLYAPPLPNVRYFSERLSDEALLALQREHAIYILPSEVEGYGQALVEGLALAAVVVTTDAPPMNELVDGQRGVLVPSVSAEPFRLGHRYKVSAQGVEAAVAAILADSPAQRVARGQAARAWFLANDRRFRSEFPRVIETLLTSSSR</sequence>
<keyword evidence="2" id="KW-1185">Reference proteome</keyword>
<dbReference type="Proteomes" id="UP000267464">
    <property type="component" value="Unassembled WGS sequence"/>
</dbReference>
<reference evidence="1 2" key="2">
    <citation type="submission" date="2018-12" db="EMBL/GenBank/DDBJ databases">
        <title>Rhizobacter gummiphilus sp. nov., a rubber-degrading bacterium isolated from the soil of a botanical garden in Japan.</title>
        <authorList>
            <person name="Shunsuke S.S."/>
        </authorList>
    </citation>
    <scope>NUCLEOTIDE SEQUENCE [LARGE SCALE GENOMIC DNA]</scope>
    <source>
        <strain evidence="1 2">S-16</strain>
    </source>
</reference>
<dbReference type="OrthoDB" id="3542865at2"/>
<proteinExistence type="predicted"/>
<evidence type="ECO:0000313" key="2">
    <source>
        <dbReference type="Proteomes" id="UP000267464"/>
    </source>
</evidence>
<dbReference type="SUPFAM" id="SSF53756">
    <property type="entry name" value="UDP-Glycosyltransferase/glycogen phosphorylase"/>
    <property type="match status" value="1"/>
</dbReference>
<dbReference type="AlphaFoldDB" id="A0A3N7K604"/>
<dbReference type="Pfam" id="PF13692">
    <property type="entry name" value="Glyco_trans_1_4"/>
    <property type="match status" value="1"/>
</dbReference>
<name>A0A3N7K604_9BURK</name>
<organism evidence="1 2">
    <name type="scientific">Piscinibacter terrae</name>
    <dbReference type="NCBI Taxonomy" id="2496871"/>
    <lineage>
        <taxon>Bacteria</taxon>
        <taxon>Pseudomonadati</taxon>
        <taxon>Pseudomonadota</taxon>
        <taxon>Betaproteobacteria</taxon>
        <taxon>Burkholderiales</taxon>
        <taxon>Sphaerotilaceae</taxon>
        <taxon>Piscinibacter</taxon>
    </lineage>
</organism>
<dbReference type="RefSeq" id="WP_124539014.1">
    <property type="nucleotide sequence ID" value="NZ_QUSW01000001.1"/>
</dbReference>
<dbReference type="EMBL" id="QUSW01000001">
    <property type="protein sequence ID" value="RQP26335.1"/>
    <property type="molecule type" value="Genomic_DNA"/>
</dbReference>
<reference evidence="1 2" key="1">
    <citation type="submission" date="2018-08" db="EMBL/GenBank/DDBJ databases">
        <authorList>
            <person name="Khan S.A."/>
            <person name="Jeon C.O."/>
            <person name="Chun B.H."/>
            <person name="Jeong S.E."/>
        </authorList>
    </citation>
    <scope>NUCLEOTIDE SEQUENCE [LARGE SCALE GENOMIC DNA]</scope>
    <source>
        <strain evidence="1 2">S-16</strain>
    </source>
</reference>
<dbReference type="GO" id="GO:0016740">
    <property type="term" value="F:transferase activity"/>
    <property type="evidence" value="ECO:0007669"/>
    <property type="project" value="UniProtKB-KW"/>
</dbReference>
<evidence type="ECO:0000313" key="1">
    <source>
        <dbReference type="EMBL" id="RQP26335.1"/>
    </source>
</evidence>
<dbReference type="Gene3D" id="3.40.50.2000">
    <property type="entry name" value="Glycogen Phosphorylase B"/>
    <property type="match status" value="1"/>
</dbReference>